<organism evidence="1 2">
    <name type="scientific">Teladorsagia circumcincta</name>
    <name type="common">Brown stomach worm</name>
    <name type="synonym">Ostertagia circumcincta</name>
    <dbReference type="NCBI Taxonomy" id="45464"/>
    <lineage>
        <taxon>Eukaryota</taxon>
        <taxon>Metazoa</taxon>
        <taxon>Ecdysozoa</taxon>
        <taxon>Nematoda</taxon>
        <taxon>Chromadorea</taxon>
        <taxon>Rhabditida</taxon>
        <taxon>Rhabditina</taxon>
        <taxon>Rhabditomorpha</taxon>
        <taxon>Strongyloidea</taxon>
        <taxon>Trichostrongylidae</taxon>
        <taxon>Teladorsagia</taxon>
    </lineage>
</organism>
<dbReference type="Proteomes" id="UP000230423">
    <property type="component" value="Unassembled WGS sequence"/>
</dbReference>
<dbReference type="AlphaFoldDB" id="A0A2G9UNY8"/>
<sequence>MAGRPVHALKDLRVQRVKKACADAILSPAETVDVVRTFLAAFNATAHLNMEATHAAIASMVVGVFVDCRQTTANVLAISLVFAMLTVMSLPASVRQGLLAKIAPSPKRPLHHRVLQIHVKMVAPVKL</sequence>
<protein>
    <submittedName>
        <fullName evidence="1">Uncharacterized protein</fullName>
    </submittedName>
</protein>
<reference evidence="1 2" key="1">
    <citation type="submission" date="2015-09" db="EMBL/GenBank/DDBJ databases">
        <title>Draft genome of the parasitic nematode Teladorsagia circumcincta isolate WARC Sus (inbred).</title>
        <authorList>
            <person name="Mitreva M."/>
        </authorList>
    </citation>
    <scope>NUCLEOTIDE SEQUENCE [LARGE SCALE GENOMIC DNA]</scope>
    <source>
        <strain evidence="1 2">S</strain>
    </source>
</reference>
<proteinExistence type="predicted"/>
<evidence type="ECO:0000313" key="1">
    <source>
        <dbReference type="EMBL" id="PIO71945.1"/>
    </source>
</evidence>
<evidence type="ECO:0000313" key="2">
    <source>
        <dbReference type="Proteomes" id="UP000230423"/>
    </source>
</evidence>
<name>A0A2G9UNY8_TELCI</name>
<dbReference type="EMBL" id="KZ345808">
    <property type="protein sequence ID" value="PIO71945.1"/>
    <property type="molecule type" value="Genomic_DNA"/>
</dbReference>
<keyword evidence="2" id="KW-1185">Reference proteome</keyword>
<accession>A0A2G9UNY8</accession>
<gene>
    <name evidence="1" type="ORF">TELCIR_06135</name>
</gene>